<feature type="transmembrane region" description="Helical" evidence="1">
    <location>
        <begin position="217"/>
        <end position="238"/>
    </location>
</feature>
<keyword evidence="3" id="KW-1185">Reference proteome</keyword>
<dbReference type="OrthoDB" id="5592360at2759"/>
<keyword evidence="1" id="KW-0472">Membrane</keyword>
<feature type="transmembrane region" description="Helical" evidence="1">
    <location>
        <begin position="185"/>
        <end position="205"/>
    </location>
</feature>
<evidence type="ECO:0000256" key="1">
    <source>
        <dbReference type="SAM" id="Phobius"/>
    </source>
</evidence>
<dbReference type="Proteomes" id="UP000278143">
    <property type="component" value="Unassembled WGS sequence"/>
</dbReference>
<reference evidence="3" key="1">
    <citation type="journal article" date="2018" name="Nat. Microbiol.">
        <title>Leveraging single-cell genomics to expand the fungal tree of life.</title>
        <authorList>
            <person name="Ahrendt S.R."/>
            <person name="Quandt C.A."/>
            <person name="Ciobanu D."/>
            <person name="Clum A."/>
            <person name="Salamov A."/>
            <person name="Andreopoulos B."/>
            <person name="Cheng J.F."/>
            <person name="Woyke T."/>
            <person name="Pelin A."/>
            <person name="Henrissat B."/>
            <person name="Reynolds N.K."/>
            <person name="Benny G.L."/>
            <person name="Smith M.E."/>
            <person name="James T.Y."/>
            <person name="Grigoriev I.V."/>
        </authorList>
    </citation>
    <scope>NUCLEOTIDE SEQUENCE [LARGE SCALE GENOMIC DNA]</scope>
    <source>
        <strain evidence="3">Benny S71-1</strain>
    </source>
</reference>
<accession>A0A4P9YVT1</accession>
<gene>
    <name evidence="2" type="ORF">SYNPS1DRAFT_24601</name>
</gene>
<name>A0A4P9YVT1_9FUNG</name>
<keyword evidence="1" id="KW-0812">Transmembrane</keyword>
<evidence type="ECO:0000313" key="2">
    <source>
        <dbReference type="EMBL" id="RKP23351.1"/>
    </source>
</evidence>
<sequence>MSVRASTTLAIASDPATISRTLSAPSVVTVIGEGHACEPTTRCAAGLACYLRNATAIDPAAAPSSSASEPDATCQPQSMPGFILAHPLATNAPLSEQPVPLRWPVYVNGPLADAGSSCLRMAIPRNGTLRAWLSARNEIDLSIIGSCVERAYCQGSPAADRHATPLDGRCHGVCMSGDGFLDEPAYRAFHTTIWLLMASGILLILRDWRTQGAPRWLVALAGGLSLLLLVAGVVYMVIPWPHT</sequence>
<organism evidence="2 3">
    <name type="scientific">Syncephalis pseudoplumigaleata</name>
    <dbReference type="NCBI Taxonomy" id="1712513"/>
    <lineage>
        <taxon>Eukaryota</taxon>
        <taxon>Fungi</taxon>
        <taxon>Fungi incertae sedis</taxon>
        <taxon>Zoopagomycota</taxon>
        <taxon>Zoopagomycotina</taxon>
        <taxon>Zoopagomycetes</taxon>
        <taxon>Zoopagales</taxon>
        <taxon>Piptocephalidaceae</taxon>
        <taxon>Syncephalis</taxon>
    </lineage>
</organism>
<evidence type="ECO:0000313" key="3">
    <source>
        <dbReference type="Proteomes" id="UP000278143"/>
    </source>
</evidence>
<keyword evidence="1" id="KW-1133">Transmembrane helix</keyword>
<dbReference type="EMBL" id="KZ991055">
    <property type="protein sequence ID" value="RKP23351.1"/>
    <property type="molecule type" value="Genomic_DNA"/>
</dbReference>
<dbReference type="AlphaFoldDB" id="A0A4P9YVT1"/>
<protein>
    <submittedName>
        <fullName evidence="2">Uncharacterized protein</fullName>
    </submittedName>
</protein>
<proteinExistence type="predicted"/>